<evidence type="ECO:0000313" key="1">
    <source>
        <dbReference type="EMBL" id="QFY63153.1"/>
    </source>
</evidence>
<name>A0A5Q0CCM1_9HYPH</name>
<protein>
    <submittedName>
        <fullName evidence="1">HD domain-containing protein</fullName>
    </submittedName>
</protein>
<dbReference type="AlphaFoldDB" id="A0A5Q0CCM1"/>
<geneLocation type="plasmid" evidence="1 2">
    <name>unnamed</name>
</geneLocation>
<dbReference type="SUPFAM" id="SSF109604">
    <property type="entry name" value="HD-domain/PDEase-like"/>
    <property type="match status" value="1"/>
</dbReference>
<dbReference type="OrthoDB" id="9802385at2"/>
<gene>
    <name evidence="1" type="ORF">FZ934_22890</name>
</gene>
<keyword evidence="1" id="KW-0614">Plasmid</keyword>
<reference evidence="1 2" key="1">
    <citation type="submission" date="2019-08" db="EMBL/GenBank/DDBJ databases">
        <title>Prosopis cineraria nodule microbiome.</title>
        <authorList>
            <person name="Ali R."/>
            <person name="Chaluvadi S.R."/>
            <person name="Wang X."/>
        </authorList>
    </citation>
    <scope>NUCLEOTIDE SEQUENCE [LARGE SCALE GENOMIC DNA]</scope>
    <source>
        <strain evidence="1 2">BG7</strain>
        <plasmid evidence="1 2">unnamed</plasmid>
    </source>
</reference>
<sequence length="154" mass="17151">MTQREFINEHDHRSSTDLFRAAKIAFAAHAGQTDKAGEPYFAHCKRVADALTENDQRIVAFLHDVVEKGSGWSLDRLEHEGFSSAIVAAVDALTMRPGEDDDDFVVRAATNRLARPVKVADLEDNLEQAERAVEDPSKFQRGLKIVAKIRAGRH</sequence>
<dbReference type="EMBL" id="CP043499">
    <property type="protein sequence ID" value="QFY63153.1"/>
    <property type="molecule type" value="Genomic_DNA"/>
</dbReference>
<dbReference type="Proteomes" id="UP000326881">
    <property type="component" value="Plasmid unnamed"/>
</dbReference>
<dbReference type="RefSeq" id="WP_153273125.1">
    <property type="nucleotide sequence ID" value="NZ_CP043499.1"/>
</dbReference>
<keyword evidence="2" id="KW-1185">Reference proteome</keyword>
<accession>A0A5Q0CCM1</accession>
<evidence type="ECO:0000313" key="2">
    <source>
        <dbReference type="Proteomes" id="UP000326881"/>
    </source>
</evidence>
<proteinExistence type="predicted"/>
<organism evidence="1 2">
    <name type="scientific">Rhizobium grahamii</name>
    <dbReference type="NCBI Taxonomy" id="1120045"/>
    <lineage>
        <taxon>Bacteria</taxon>
        <taxon>Pseudomonadati</taxon>
        <taxon>Pseudomonadota</taxon>
        <taxon>Alphaproteobacteria</taxon>
        <taxon>Hyphomicrobiales</taxon>
        <taxon>Rhizobiaceae</taxon>
        <taxon>Rhizobium/Agrobacterium group</taxon>
        <taxon>Rhizobium</taxon>
    </lineage>
</organism>
<dbReference type="KEGG" id="rgr:FZ934_22890"/>
<dbReference type="Gene3D" id="1.10.3210.10">
    <property type="entry name" value="Hypothetical protein af1432"/>
    <property type="match status" value="1"/>
</dbReference>